<organism evidence="1 2">
    <name type="scientific">Listeria immobilis</name>
    <dbReference type="NCBI Taxonomy" id="2713502"/>
    <lineage>
        <taxon>Bacteria</taxon>
        <taxon>Bacillati</taxon>
        <taxon>Bacillota</taxon>
        <taxon>Bacilli</taxon>
        <taxon>Bacillales</taxon>
        <taxon>Listeriaceae</taxon>
        <taxon>Listeria</taxon>
    </lineage>
</organism>
<dbReference type="EMBL" id="JAASUB010000006">
    <property type="protein sequence ID" value="MBC1509505.1"/>
    <property type="molecule type" value="Genomic_DNA"/>
</dbReference>
<evidence type="ECO:0008006" key="3">
    <source>
        <dbReference type="Google" id="ProtNLM"/>
    </source>
</evidence>
<gene>
    <name evidence="1" type="ORF">HCJ59_06315</name>
</gene>
<evidence type="ECO:0000313" key="1">
    <source>
        <dbReference type="EMBL" id="MBC1509505.1"/>
    </source>
</evidence>
<dbReference type="Proteomes" id="UP000587800">
    <property type="component" value="Unassembled WGS sequence"/>
</dbReference>
<keyword evidence="2" id="KW-1185">Reference proteome</keyword>
<comment type="caution">
    <text evidence="1">The sequence shown here is derived from an EMBL/GenBank/DDBJ whole genome shotgun (WGS) entry which is preliminary data.</text>
</comment>
<reference evidence="1 2" key="1">
    <citation type="submission" date="2020-03" db="EMBL/GenBank/DDBJ databases">
        <title>Soil Listeria distribution.</title>
        <authorList>
            <person name="Liao J."/>
            <person name="Wiedmann M."/>
        </authorList>
    </citation>
    <scope>NUCLEOTIDE SEQUENCE [LARGE SCALE GENOMIC DNA]</scope>
    <source>
        <strain evidence="1 2">FSL L7-1515</strain>
    </source>
</reference>
<protein>
    <recommendedName>
        <fullName evidence="3">Phage protein</fullName>
    </recommendedName>
</protein>
<accession>A0ABR6SVL4</accession>
<proteinExistence type="predicted"/>
<name>A0ABR6SVL4_9LIST</name>
<evidence type="ECO:0000313" key="2">
    <source>
        <dbReference type="Proteomes" id="UP000587800"/>
    </source>
</evidence>
<sequence>MKTEHKTLTFEKQGVNFEFTVKNLNEFIIRANGCVSHFRVDNSNADIKAGKIPFETSINVNGTEYQGIMVSKEFGFALESALQNFKNEIHAQIDLAFATIDAEKCVIRNYDNIYVIDTKEHSNLSRLDSKYYRNKISGFLAGYSLKYKPTDWDGDRPPFSYYTLVKKTATKKIRKESEAAKKMHADAETMSDEEFEDIYDLPRDLV</sequence>